<dbReference type="HOGENOM" id="CLU_147314_0_0_6"/>
<protein>
    <recommendedName>
        <fullName evidence="3">HEAT repeat domain-containing protein</fullName>
    </recommendedName>
</protein>
<evidence type="ECO:0008006" key="3">
    <source>
        <dbReference type="Google" id="ProtNLM"/>
    </source>
</evidence>
<dbReference type="PATRIC" id="fig|80852.17.peg.3509"/>
<dbReference type="KEGG" id="awd:AWOD_II_0728"/>
<dbReference type="Proteomes" id="UP000032427">
    <property type="component" value="Chromosome 2"/>
</dbReference>
<organism evidence="1 2">
    <name type="scientific">Aliivibrio wodanis</name>
    <dbReference type="NCBI Taxonomy" id="80852"/>
    <lineage>
        <taxon>Bacteria</taxon>
        <taxon>Pseudomonadati</taxon>
        <taxon>Pseudomonadota</taxon>
        <taxon>Gammaproteobacteria</taxon>
        <taxon>Vibrionales</taxon>
        <taxon>Vibrionaceae</taxon>
        <taxon>Aliivibrio</taxon>
    </lineage>
</organism>
<reference evidence="2" key="1">
    <citation type="submission" date="2014-09" db="EMBL/GenBank/DDBJ databases">
        <authorList>
            <person name="Hjerde E."/>
        </authorList>
    </citation>
    <scope>NUCLEOTIDE SEQUENCE [LARGE SCALE GENOMIC DNA]</scope>
    <source>
        <strain evidence="2">06/09/139</strain>
    </source>
</reference>
<dbReference type="AlphaFoldDB" id="A0A090I6P1"/>
<accession>A0A090I6P1</accession>
<proteinExistence type="predicted"/>
<evidence type="ECO:0000313" key="1">
    <source>
        <dbReference type="EMBL" id="CED57360.1"/>
    </source>
</evidence>
<keyword evidence="2" id="KW-1185">Reference proteome</keyword>
<dbReference type="STRING" id="80852.AWOD_II_0728"/>
<dbReference type="EMBL" id="LN554847">
    <property type="protein sequence ID" value="CED57360.1"/>
    <property type="molecule type" value="Genomic_DNA"/>
</dbReference>
<evidence type="ECO:0000313" key="2">
    <source>
        <dbReference type="Proteomes" id="UP000032427"/>
    </source>
</evidence>
<name>A0A090I6P1_9GAMM</name>
<gene>
    <name evidence="1" type="ORF">AWOD_II_0728</name>
</gene>
<sequence>MNKIQLETPENIEQLKKDAGNKASYKCRFEAVEVLGGFQCQQSTDILFRLMINDKVYAVQELAFRKLQAFGEDVKLPKKKKGHLVKDINKVLGKVRNSLPDNFSSAEFNDKFQTMYPIEHDIYSFEKRNNFDKWVSDVLKSLPKK</sequence>